<dbReference type="AlphaFoldDB" id="A0A0J7NCF9"/>
<dbReference type="NCBIfam" id="TIGR01083">
    <property type="entry name" value="nth"/>
    <property type="match status" value="1"/>
</dbReference>
<evidence type="ECO:0000256" key="2">
    <source>
        <dbReference type="ARBA" id="ARBA00022485"/>
    </source>
</evidence>
<dbReference type="Pfam" id="PF00633">
    <property type="entry name" value="HHH"/>
    <property type="match status" value="1"/>
</dbReference>
<dbReference type="OrthoDB" id="5788810at2759"/>
<proteinExistence type="inferred from homology"/>
<dbReference type="Gene3D" id="1.10.1670.10">
    <property type="entry name" value="Helix-hairpin-Helix base-excision DNA repair enzymes (C-terminal)"/>
    <property type="match status" value="1"/>
</dbReference>
<dbReference type="GO" id="GO:0006285">
    <property type="term" value="P:base-excision repair, AP site formation"/>
    <property type="evidence" value="ECO:0007669"/>
    <property type="project" value="UniProtKB-ARBA"/>
</dbReference>
<evidence type="ECO:0000256" key="7">
    <source>
        <dbReference type="ARBA" id="ARBA00023014"/>
    </source>
</evidence>
<dbReference type="InterPro" id="IPR011257">
    <property type="entry name" value="DNA_glycosylase"/>
</dbReference>
<evidence type="ECO:0000256" key="5">
    <source>
        <dbReference type="ARBA" id="ARBA00022801"/>
    </source>
</evidence>
<evidence type="ECO:0000256" key="8">
    <source>
        <dbReference type="ARBA" id="ARBA00023125"/>
    </source>
</evidence>
<evidence type="ECO:0000256" key="1">
    <source>
        <dbReference type="ARBA" id="ARBA00008343"/>
    </source>
</evidence>
<dbReference type="CDD" id="cd00056">
    <property type="entry name" value="ENDO3c"/>
    <property type="match status" value="1"/>
</dbReference>
<evidence type="ECO:0000313" key="13">
    <source>
        <dbReference type="EMBL" id="KMQ90260.1"/>
    </source>
</evidence>
<evidence type="ECO:0000256" key="4">
    <source>
        <dbReference type="ARBA" id="ARBA00022763"/>
    </source>
</evidence>
<comment type="similarity">
    <text evidence="1">Belongs to the Nth/MutY family.</text>
</comment>
<keyword evidence="9" id="KW-0234">DNA repair</keyword>
<keyword evidence="7" id="KW-0411">Iron-sulfur</keyword>
<sequence>MSPLEIRSFLLGLEKHFPNAESELNYSSHYELLVSVVLSAQSTDKSVNLVTPALFKAAPDAQALAGLKEEQIADYIKTLGLWRNKAKNLSALGKELSERHNGVVPDNRKALEALSGVGRKTANVVLNVAFGQNTMAVDTHIFRLGNRTGIAKGKNVREVEEALLKRIPKDLLRPSHHWLILLGRYICKARKPECFHCPVREFCHFPEKTTL</sequence>
<evidence type="ECO:0000313" key="14">
    <source>
        <dbReference type="Proteomes" id="UP000036403"/>
    </source>
</evidence>
<keyword evidence="13" id="KW-0540">Nuclease</keyword>
<dbReference type="InterPro" id="IPR004036">
    <property type="entry name" value="Endonuclease-III-like_CS2"/>
</dbReference>
<dbReference type="PaxDb" id="67767-A0A0J7NCF9"/>
<dbReference type="InterPro" id="IPR000445">
    <property type="entry name" value="HhH_motif"/>
</dbReference>
<dbReference type="GO" id="GO:0046872">
    <property type="term" value="F:metal ion binding"/>
    <property type="evidence" value="ECO:0007669"/>
    <property type="project" value="UniProtKB-KW"/>
</dbReference>
<dbReference type="Gene3D" id="1.10.340.30">
    <property type="entry name" value="Hypothetical protein, domain 2"/>
    <property type="match status" value="1"/>
</dbReference>
<dbReference type="EMBL" id="LBMM01006858">
    <property type="protein sequence ID" value="KMQ90260.1"/>
    <property type="molecule type" value="Genomic_DNA"/>
</dbReference>
<evidence type="ECO:0000256" key="10">
    <source>
        <dbReference type="ARBA" id="ARBA00023239"/>
    </source>
</evidence>
<keyword evidence="10" id="KW-0456">Lyase</keyword>
<dbReference type="PIRSF" id="PIRSF001435">
    <property type="entry name" value="Nth"/>
    <property type="match status" value="1"/>
</dbReference>
<dbReference type="SUPFAM" id="SSF48150">
    <property type="entry name" value="DNA-glycosylase"/>
    <property type="match status" value="1"/>
</dbReference>
<keyword evidence="2" id="KW-0004">4Fe-4S</keyword>
<dbReference type="InterPro" id="IPR003265">
    <property type="entry name" value="HhH-GPD_domain"/>
</dbReference>
<reference evidence="13 14" key="1">
    <citation type="submission" date="2015-04" db="EMBL/GenBank/DDBJ databases">
        <title>Lasius niger genome sequencing.</title>
        <authorList>
            <person name="Konorov E.A."/>
            <person name="Nikitin M.A."/>
            <person name="Kirill M.V."/>
            <person name="Chang P."/>
        </authorList>
    </citation>
    <scope>NUCLEOTIDE SEQUENCE [LARGE SCALE GENOMIC DNA]</scope>
    <source>
        <tissue evidence="13">Whole</tissue>
    </source>
</reference>
<dbReference type="SMART" id="SM00478">
    <property type="entry name" value="ENDO3c"/>
    <property type="match status" value="1"/>
</dbReference>
<evidence type="ECO:0000259" key="12">
    <source>
        <dbReference type="SMART" id="SM00478"/>
    </source>
</evidence>
<keyword evidence="8" id="KW-0238">DNA-binding</keyword>
<evidence type="ECO:0000256" key="11">
    <source>
        <dbReference type="ARBA" id="ARBA00023295"/>
    </source>
</evidence>
<dbReference type="Pfam" id="PF00730">
    <property type="entry name" value="HhH-GPD"/>
    <property type="match status" value="1"/>
</dbReference>
<dbReference type="PROSITE" id="PS01155">
    <property type="entry name" value="ENDONUCLEASE_III_2"/>
    <property type="match status" value="1"/>
</dbReference>
<name>A0A0J7NCF9_LASNI</name>
<feature type="domain" description="HhH-GPD" evidence="12">
    <location>
        <begin position="38"/>
        <end position="185"/>
    </location>
</feature>
<evidence type="ECO:0000256" key="9">
    <source>
        <dbReference type="ARBA" id="ARBA00023204"/>
    </source>
</evidence>
<dbReference type="PANTHER" id="PTHR10359:SF18">
    <property type="entry name" value="ENDONUCLEASE III"/>
    <property type="match status" value="1"/>
</dbReference>
<dbReference type="InterPro" id="IPR005759">
    <property type="entry name" value="Nth"/>
</dbReference>
<dbReference type="STRING" id="67767.A0A0J7NCF9"/>
<dbReference type="HAMAP" id="MF_00942">
    <property type="entry name" value="Nth"/>
    <property type="match status" value="1"/>
</dbReference>
<keyword evidence="3" id="KW-0479">Metal-binding</keyword>
<dbReference type="GO" id="GO:0016829">
    <property type="term" value="F:lyase activity"/>
    <property type="evidence" value="ECO:0007669"/>
    <property type="project" value="UniProtKB-KW"/>
</dbReference>
<gene>
    <name evidence="13" type="ORF">RF55_10005</name>
</gene>
<evidence type="ECO:0000256" key="3">
    <source>
        <dbReference type="ARBA" id="ARBA00022723"/>
    </source>
</evidence>
<keyword evidence="6" id="KW-0408">Iron</keyword>
<dbReference type="InterPro" id="IPR023170">
    <property type="entry name" value="HhH_base_excis_C"/>
</dbReference>
<keyword evidence="13" id="KW-0255">Endonuclease</keyword>
<dbReference type="FunFam" id="1.10.340.30:FF:000001">
    <property type="entry name" value="Endonuclease III"/>
    <property type="match status" value="1"/>
</dbReference>
<dbReference type="GO" id="GO:0051539">
    <property type="term" value="F:4 iron, 4 sulfur cluster binding"/>
    <property type="evidence" value="ECO:0007669"/>
    <property type="project" value="UniProtKB-KW"/>
</dbReference>
<dbReference type="GO" id="GO:0003677">
    <property type="term" value="F:DNA binding"/>
    <property type="evidence" value="ECO:0007669"/>
    <property type="project" value="UniProtKB-KW"/>
</dbReference>
<dbReference type="Proteomes" id="UP000036403">
    <property type="component" value="Unassembled WGS sequence"/>
</dbReference>
<keyword evidence="5" id="KW-0378">Hydrolase</keyword>
<organism evidence="13 14">
    <name type="scientific">Lasius niger</name>
    <name type="common">Black garden ant</name>
    <dbReference type="NCBI Taxonomy" id="67767"/>
    <lineage>
        <taxon>Eukaryota</taxon>
        <taxon>Metazoa</taxon>
        <taxon>Ecdysozoa</taxon>
        <taxon>Arthropoda</taxon>
        <taxon>Hexapoda</taxon>
        <taxon>Insecta</taxon>
        <taxon>Pterygota</taxon>
        <taxon>Neoptera</taxon>
        <taxon>Endopterygota</taxon>
        <taxon>Hymenoptera</taxon>
        <taxon>Apocrita</taxon>
        <taxon>Aculeata</taxon>
        <taxon>Formicoidea</taxon>
        <taxon>Formicidae</taxon>
        <taxon>Formicinae</taxon>
        <taxon>Lasius</taxon>
        <taxon>Lasius</taxon>
    </lineage>
</organism>
<accession>A0A0J7NCF9</accession>
<comment type="caution">
    <text evidence="13">The sequence shown here is derived from an EMBL/GenBank/DDBJ whole genome shotgun (WGS) entry which is preliminary data.</text>
</comment>
<dbReference type="FunFam" id="1.10.1670.10:FF:000001">
    <property type="entry name" value="Endonuclease III"/>
    <property type="match status" value="1"/>
</dbReference>
<keyword evidence="4" id="KW-0227">DNA damage</keyword>
<keyword evidence="14" id="KW-1185">Reference proteome</keyword>
<dbReference type="GO" id="GO:0000703">
    <property type="term" value="F:oxidized pyrimidine nucleobase lesion DNA N-glycosylase activity"/>
    <property type="evidence" value="ECO:0007669"/>
    <property type="project" value="UniProtKB-ARBA"/>
</dbReference>
<protein>
    <submittedName>
        <fullName evidence="13">Endonuclease iii</fullName>
    </submittedName>
</protein>
<keyword evidence="11" id="KW-0326">Glycosidase</keyword>
<dbReference type="GO" id="GO:0003906">
    <property type="term" value="F:DNA-(apurinic or apyrimidinic site) endonuclease activity"/>
    <property type="evidence" value="ECO:0007669"/>
    <property type="project" value="InterPro"/>
</dbReference>
<evidence type="ECO:0000256" key="6">
    <source>
        <dbReference type="ARBA" id="ARBA00023004"/>
    </source>
</evidence>
<dbReference type="PANTHER" id="PTHR10359">
    <property type="entry name" value="A/G-SPECIFIC ADENINE GLYCOSYLASE/ENDONUCLEASE III"/>
    <property type="match status" value="1"/>
</dbReference>